<dbReference type="GO" id="GO:0005737">
    <property type="term" value="C:cytoplasm"/>
    <property type="evidence" value="ECO:0007669"/>
    <property type="project" value="TreeGrafter"/>
</dbReference>
<comment type="similarity">
    <text evidence="1">Belongs to the HpcH/HpaI aldolase family.</text>
</comment>
<evidence type="ECO:0000256" key="3">
    <source>
        <dbReference type="ARBA" id="ARBA00023239"/>
    </source>
</evidence>
<dbReference type="SUPFAM" id="SSF51621">
    <property type="entry name" value="Phosphoenolpyruvate/pyruvate domain"/>
    <property type="match status" value="1"/>
</dbReference>
<reference evidence="5 6" key="1">
    <citation type="submission" date="2018-12" db="EMBL/GenBank/DDBJ databases">
        <title>bacterium Hansschlegelia zhihuaiae S113.</title>
        <authorList>
            <person name="He J."/>
        </authorList>
    </citation>
    <scope>NUCLEOTIDE SEQUENCE [LARGE SCALE GENOMIC DNA]</scope>
    <source>
        <strain evidence="5 6">S 113</strain>
    </source>
</reference>
<keyword evidence="6" id="KW-1185">Reference proteome</keyword>
<name>A0A4Q0MQJ0_9HYPH</name>
<evidence type="ECO:0000259" key="4">
    <source>
        <dbReference type="Pfam" id="PF03328"/>
    </source>
</evidence>
<dbReference type="Pfam" id="PF03328">
    <property type="entry name" value="HpcH_HpaI"/>
    <property type="match status" value="1"/>
</dbReference>
<dbReference type="EMBL" id="RYFI01000001">
    <property type="protein sequence ID" value="RXF75489.1"/>
    <property type="molecule type" value="Genomic_DNA"/>
</dbReference>
<dbReference type="PANTHER" id="PTHR30502:SF0">
    <property type="entry name" value="PHOSPHOENOLPYRUVATE CARBOXYLASE FAMILY PROTEIN"/>
    <property type="match status" value="1"/>
</dbReference>
<dbReference type="Proteomes" id="UP000289708">
    <property type="component" value="Unassembled WGS sequence"/>
</dbReference>
<evidence type="ECO:0000256" key="2">
    <source>
        <dbReference type="ARBA" id="ARBA00022723"/>
    </source>
</evidence>
<keyword evidence="3" id="KW-0456">Lyase</keyword>
<evidence type="ECO:0000313" key="6">
    <source>
        <dbReference type="Proteomes" id="UP000289708"/>
    </source>
</evidence>
<dbReference type="PANTHER" id="PTHR30502">
    <property type="entry name" value="2-KETO-3-DEOXY-L-RHAMNONATE ALDOLASE"/>
    <property type="match status" value="1"/>
</dbReference>
<organism evidence="5 6">
    <name type="scientific">Hansschlegelia zhihuaiae</name>
    <dbReference type="NCBI Taxonomy" id="405005"/>
    <lineage>
        <taxon>Bacteria</taxon>
        <taxon>Pseudomonadati</taxon>
        <taxon>Pseudomonadota</taxon>
        <taxon>Alphaproteobacteria</taxon>
        <taxon>Hyphomicrobiales</taxon>
        <taxon>Methylopilaceae</taxon>
        <taxon>Hansschlegelia</taxon>
    </lineage>
</organism>
<feature type="domain" description="HpcH/HpaI aldolase/citrate lyase" evidence="4">
    <location>
        <begin position="34"/>
        <end position="255"/>
    </location>
</feature>
<accession>A0A4Q0MQJ0</accession>
<dbReference type="GO" id="GO:0046872">
    <property type="term" value="F:metal ion binding"/>
    <property type="evidence" value="ECO:0007669"/>
    <property type="project" value="UniProtKB-KW"/>
</dbReference>
<dbReference type="InterPro" id="IPR040442">
    <property type="entry name" value="Pyrv_kinase-like_dom_sf"/>
</dbReference>
<dbReference type="AlphaFoldDB" id="A0A4Q0MQJ0"/>
<dbReference type="OrthoDB" id="9802624at2"/>
<dbReference type="InterPro" id="IPR050251">
    <property type="entry name" value="HpcH-HpaI_aldolase"/>
</dbReference>
<evidence type="ECO:0000256" key="1">
    <source>
        <dbReference type="ARBA" id="ARBA00005568"/>
    </source>
</evidence>
<dbReference type="GO" id="GO:0016832">
    <property type="term" value="F:aldehyde-lyase activity"/>
    <property type="evidence" value="ECO:0007669"/>
    <property type="project" value="TreeGrafter"/>
</dbReference>
<evidence type="ECO:0000313" key="5">
    <source>
        <dbReference type="EMBL" id="RXF75489.1"/>
    </source>
</evidence>
<dbReference type="Gene3D" id="3.20.20.60">
    <property type="entry name" value="Phosphoenolpyruvate-binding domains"/>
    <property type="match status" value="1"/>
</dbReference>
<gene>
    <name evidence="5" type="ORF">EK403_01115</name>
</gene>
<proteinExistence type="inferred from homology"/>
<comment type="caution">
    <text evidence="5">The sequence shown here is derived from an EMBL/GenBank/DDBJ whole genome shotgun (WGS) entry which is preliminary data.</text>
</comment>
<protein>
    <recommendedName>
        <fullName evidence="4">HpcH/HpaI aldolase/citrate lyase domain-containing protein</fullName>
    </recommendedName>
</protein>
<sequence>MTSASSGRASDTGLRPGVLAADSLGFGRPHFNAWISTPAPAVVEAVARAGFHSVTLDAQHGFVDFAGVVDGVAAAALAGRPALVRLPLGGFALGARALDVGAAGVIAPMIDDADLARTFVDAVKFPPVGRRSWGPIRALGLLGLERDDYLDRANRLTLALAMIETGRALENVDEIAQVEGLDGLLIGPNDLSVALTQGATVDPAHPTVVAALDRVLAAARRAGKPAAIFANTPSFASDYVRRGFAMISLGPDVAFLASGAERALSDVFDAPATGAGSGG</sequence>
<dbReference type="InterPro" id="IPR015813">
    <property type="entry name" value="Pyrv/PenolPyrv_kinase-like_dom"/>
</dbReference>
<keyword evidence="2" id="KW-0479">Metal-binding</keyword>
<dbReference type="InterPro" id="IPR005000">
    <property type="entry name" value="Aldolase/citrate-lyase_domain"/>
</dbReference>